<sequence>MRALGIAIVVGTAYSRSTAVVSLVEWNISALNGLCAYDRLQVQASWTIEAMYEPTETAFIGLVHAATDELIRGSDVELHAVRTSDNDLKRSPRGLRCEVDPAMCQPDVTTLVVPNRPDGALQVGDELELAFSDDTNEPPVATKADLEAILDFPNDFGSTVAGTWVTPRLLRIEILVAPVDDVYIRDIQRSPSVKAFPTEYNALEAWTYSSVPVTFRVGVSGDYRLVLRLGDHSLLPHASYVVSIDDDAHCATDKVLHTLVLDAAATVRSPSYVIPGILALDGDHSATIPHTSTVTSSTGSWSILMWVYLTKRATEVHQTLLYKGSGNDDHRTPSMWLNPHDQTLMLSVSSRDDMFASVSSASALPLSRWTLLGVALANHSADSFDVTLTINGRVDASIRGNNATLLPNAGNVYVGGCPWVRGIQGFVSDVRLYDDAMSAMDIGRLFSSEQAMYFGRGRPAQLGQLIADSTTSAMTGTELVGASIDASDMNALLESGSSYLFGQRYDGAEYVAAAQDRETAVELFTSALQRGDWRAARYLGLVASTSHPEDALLLYHVAAMAGDYTAMAILARKYQQATDAETAAHYYSWAGAEAHRQYHRRGHEPLHEMNSLFHADDVDVTLGQAGDDDAWIQYQKMRADVEGDLEAMTAMGDLYYWGARGCVRDHARAFSYFRRAADAGHVVAMSAAGGMLLKGEGVDQNNVTAIAYYEKAAVAHNVRALNGLGYIHFYGSANVTQNLTQGLAYFEAAAQLQSDGDSLFNTGYCYLQGLGTDVNTTRALEYLTVAARSFGHFDAVHELGTVYLGVRPTGNDHRRLAAAMPYLQATTDAGPWGKSARLGFDLYRRREVQGAIWRYHEAHELGYPVAAGNLAYLYGLVGGDHAPYLLQATEVEASLRLGDCYYYGKGGVAKDVRKALAYYVQASSDGLSIGAYNAGFLYEHGDQGVAADTNRAERYYKRALELSPSPETYLVVYLSLARMSLGLTSWSTSRLVPVIDNDASTIDTAPFCTVATALTAATVVGLTMHYWRRS</sequence>
<accession>T0QKB3</accession>
<dbReference type="SUPFAM" id="SSF81901">
    <property type="entry name" value="HCP-like"/>
    <property type="match status" value="3"/>
</dbReference>
<organism evidence="1 2">
    <name type="scientific">Saprolegnia diclina (strain VS20)</name>
    <dbReference type="NCBI Taxonomy" id="1156394"/>
    <lineage>
        <taxon>Eukaryota</taxon>
        <taxon>Sar</taxon>
        <taxon>Stramenopiles</taxon>
        <taxon>Oomycota</taxon>
        <taxon>Saprolegniomycetes</taxon>
        <taxon>Saprolegniales</taxon>
        <taxon>Saprolegniaceae</taxon>
        <taxon>Saprolegnia</taxon>
    </lineage>
</organism>
<reference evidence="1 2" key="1">
    <citation type="submission" date="2012-04" db="EMBL/GenBank/DDBJ databases">
        <title>The Genome Sequence of Saprolegnia declina VS20.</title>
        <authorList>
            <consortium name="The Broad Institute Genome Sequencing Platform"/>
            <person name="Russ C."/>
            <person name="Nusbaum C."/>
            <person name="Tyler B."/>
            <person name="van West P."/>
            <person name="Dieguez-Uribeondo J."/>
            <person name="de Bruijn I."/>
            <person name="Tripathy S."/>
            <person name="Jiang R."/>
            <person name="Young S.K."/>
            <person name="Zeng Q."/>
            <person name="Gargeya S."/>
            <person name="Fitzgerald M."/>
            <person name="Haas B."/>
            <person name="Abouelleil A."/>
            <person name="Alvarado L."/>
            <person name="Arachchi H.M."/>
            <person name="Berlin A."/>
            <person name="Chapman S.B."/>
            <person name="Goldberg J."/>
            <person name="Griggs A."/>
            <person name="Gujja S."/>
            <person name="Hansen M."/>
            <person name="Howarth C."/>
            <person name="Imamovic A."/>
            <person name="Larimer J."/>
            <person name="McCowen C."/>
            <person name="Montmayeur A."/>
            <person name="Murphy C."/>
            <person name="Neiman D."/>
            <person name="Pearson M."/>
            <person name="Priest M."/>
            <person name="Roberts A."/>
            <person name="Saif S."/>
            <person name="Shea T."/>
            <person name="Sisk P."/>
            <person name="Sykes S."/>
            <person name="Wortman J."/>
            <person name="Nusbaum C."/>
            <person name="Birren B."/>
        </authorList>
    </citation>
    <scope>NUCLEOTIDE SEQUENCE [LARGE SCALE GENOMIC DNA]</scope>
    <source>
        <strain evidence="1 2">VS20</strain>
    </source>
</reference>
<dbReference type="EMBL" id="JH767152">
    <property type="protein sequence ID" value="EQC35161.1"/>
    <property type="molecule type" value="Genomic_DNA"/>
</dbReference>
<dbReference type="eggNOG" id="KOG1550">
    <property type="taxonomic scope" value="Eukaryota"/>
</dbReference>
<dbReference type="InterPro" id="IPR044623">
    <property type="entry name" value="HRD3"/>
</dbReference>
<evidence type="ECO:0000313" key="1">
    <source>
        <dbReference type="EMBL" id="EQC35161.1"/>
    </source>
</evidence>
<protein>
    <recommendedName>
        <fullName evidence="3">LamG-like jellyroll fold domain-containing protein</fullName>
    </recommendedName>
</protein>
<dbReference type="InterPro" id="IPR006597">
    <property type="entry name" value="Sel1-like"/>
</dbReference>
<dbReference type="RefSeq" id="XP_008611445.1">
    <property type="nucleotide sequence ID" value="XM_008613223.1"/>
</dbReference>
<dbReference type="GO" id="GO:0036503">
    <property type="term" value="P:ERAD pathway"/>
    <property type="evidence" value="ECO:0007669"/>
    <property type="project" value="InterPro"/>
</dbReference>
<dbReference type="InterPro" id="IPR011990">
    <property type="entry name" value="TPR-like_helical_dom_sf"/>
</dbReference>
<dbReference type="OrthoDB" id="188553at2759"/>
<gene>
    <name evidence="1" type="ORF">SDRG_07393</name>
</gene>
<evidence type="ECO:0008006" key="3">
    <source>
        <dbReference type="Google" id="ProtNLM"/>
    </source>
</evidence>
<dbReference type="Proteomes" id="UP000030762">
    <property type="component" value="Unassembled WGS sequence"/>
</dbReference>
<dbReference type="Gene3D" id="2.60.120.200">
    <property type="match status" value="1"/>
</dbReference>
<keyword evidence="2" id="KW-1185">Reference proteome</keyword>
<proteinExistence type="predicted"/>
<dbReference type="VEuPathDB" id="FungiDB:SDRG_07393"/>
<name>T0QKB3_SAPDV</name>
<dbReference type="PANTHER" id="PTHR45084">
    <property type="entry name" value="ERAD-ASSOCIATED E3 UBIQUITIN-PROTEIN LIGASE COMPONENT HRD3A-RELATED"/>
    <property type="match status" value="1"/>
</dbReference>
<dbReference type="InterPro" id="IPR013320">
    <property type="entry name" value="ConA-like_dom_sf"/>
</dbReference>
<dbReference type="STRING" id="1156394.T0QKB3"/>
<dbReference type="PANTHER" id="PTHR45084:SF1">
    <property type="entry name" value="ERAD-ASSOCIATED E3 UBIQUITIN-PROTEIN LIGASE COMPONENT HRD3A-RELATED"/>
    <property type="match status" value="1"/>
</dbReference>
<dbReference type="SUPFAM" id="SSF49899">
    <property type="entry name" value="Concanavalin A-like lectins/glucanases"/>
    <property type="match status" value="1"/>
</dbReference>
<dbReference type="SMART" id="SM00671">
    <property type="entry name" value="SEL1"/>
    <property type="match status" value="6"/>
</dbReference>
<evidence type="ECO:0000313" key="2">
    <source>
        <dbReference type="Proteomes" id="UP000030762"/>
    </source>
</evidence>
<dbReference type="InParanoid" id="T0QKB3"/>
<dbReference type="GeneID" id="19948120"/>
<dbReference type="Pfam" id="PF13385">
    <property type="entry name" value="Laminin_G_3"/>
    <property type="match status" value="1"/>
</dbReference>
<dbReference type="AlphaFoldDB" id="T0QKB3"/>
<dbReference type="Pfam" id="PF08238">
    <property type="entry name" value="Sel1"/>
    <property type="match status" value="7"/>
</dbReference>
<dbReference type="Gene3D" id="1.25.40.10">
    <property type="entry name" value="Tetratricopeptide repeat domain"/>
    <property type="match status" value="3"/>
</dbReference>